<evidence type="ECO:0000256" key="8">
    <source>
        <dbReference type="ARBA" id="ARBA00023163"/>
    </source>
</evidence>
<keyword evidence="8 11" id="KW-0804">Transcription</keyword>
<evidence type="ECO:0000256" key="2">
    <source>
        <dbReference type="ARBA" id="ARBA00005273"/>
    </source>
</evidence>
<dbReference type="InterPro" id="IPR004600">
    <property type="entry name" value="TFIIH_Tfb4/GTF2H3"/>
</dbReference>
<dbReference type="GO" id="GO:0005675">
    <property type="term" value="C:transcription factor TFIIH holo complex"/>
    <property type="evidence" value="ECO:0007669"/>
    <property type="project" value="UniProtKB-UniRule"/>
</dbReference>
<keyword evidence="9 11" id="KW-0234">DNA repair</keyword>
<keyword evidence="4 11" id="KW-0227">DNA damage</keyword>
<dbReference type="Proteomes" id="UP000469452">
    <property type="component" value="Unassembled WGS sequence"/>
</dbReference>
<feature type="non-terminal residue" evidence="12">
    <location>
        <position position="1"/>
    </location>
</feature>
<dbReference type="VEuPathDB" id="FungiDB:H257_01770"/>
<evidence type="ECO:0000256" key="6">
    <source>
        <dbReference type="ARBA" id="ARBA00022833"/>
    </source>
</evidence>
<keyword evidence="5 11" id="KW-0863">Zinc-finger</keyword>
<dbReference type="GO" id="GO:0006355">
    <property type="term" value="P:regulation of DNA-templated transcription"/>
    <property type="evidence" value="ECO:0007669"/>
    <property type="project" value="InterPro"/>
</dbReference>
<organism evidence="12 13">
    <name type="scientific">Aphanomyces astaci</name>
    <name type="common">Crayfish plague agent</name>
    <dbReference type="NCBI Taxonomy" id="112090"/>
    <lineage>
        <taxon>Eukaryota</taxon>
        <taxon>Sar</taxon>
        <taxon>Stramenopiles</taxon>
        <taxon>Oomycota</taxon>
        <taxon>Saprolegniomycetes</taxon>
        <taxon>Saprolegniales</taxon>
        <taxon>Verrucalvaceae</taxon>
        <taxon>Aphanomyces</taxon>
    </lineage>
</organism>
<evidence type="ECO:0000256" key="10">
    <source>
        <dbReference type="ARBA" id="ARBA00023242"/>
    </source>
</evidence>
<accession>A0A6A5ANM3</accession>
<evidence type="ECO:0000256" key="3">
    <source>
        <dbReference type="ARBA" id="ARBA00022723"/>
    </source>
</evidence>
<evidence type="ECO:0000256" key="7">
    <source>
        <dbReference type="ARBA" id="ARBA00023015"/>
    </source>
</evidence>
<dbReference type="GO" id="GO:0008270">
    <property type="term" value="F:zinc ion binding"/>
    <property type="evidence" value="ECO:0007669"/>
    <property type="project" value="UniProtKB-KW"/>
</dbReference>
<keyword evidence="6 11" id="KW-0862">Zinc</keyword>
<name>A0A6A5ANM3_APHAT</name>
<keyword evidence="3 11" id="KW-0479">Metal-binding</keyword>
<dbReference type="AlphaFoldDB" id="A0A6A5ANM3"/>
<evidence type="ECO:0000256" key="4">
    <source>
        <dbReference type="ARBA" id="ARBA00022763"/>
    </source>
</evidence>
<gene>
    <name evidence="12" type="ORF">AaE_005574</name>
</gene>
<dbReference type="Gene3D" id="3.40.50.410">
    <property type="entry name" value="von Willebrand factor, type A domain"/>
    <property type="match status" value="1"/>
</dbReference>
<protein>
    <recommendedName>
        <fullName evidence="14">General transcription factor IIH subunit 3</fullName>
    </recommendedName>
</protein>
<dbReference type="InterPro" id="IPR036465">
    <property type="entry name" value="vWFA_dom_sf"/>
</dbReference>
<evidence type="ECO:0000256" key="9">
    <source>
        <dbReference type="ARBA" id="ARBA00023204"/>
    </source>
</evidence>
<dbReference type="VEuPathDB" id="FungiDB:H257_01771"/>
<dbReference type="PANTHER" id="PTHR12831:SF0">
    <property type="entry name" value="GENERAL TRANSCRIPTION FACTOR IIH SUBUNIT 3"/>
    <property type="match status" value="1"/>
</dbReference>
<evidence type="ECO:0000256" key="11">
    <source>
        <dbReference type="RuleBase" id="RU368090"/>
    </source>
</evidence>
<dbReference type="EMBL" id="VJMI01011071">
    <property type="protein sequence ID" value="KAF0753814.1"/>
    <property type="molecule type" value="Genomic_DNA"/>
</dbReference>
<sequence length="493" mass="55045">TLKKHYKNIKLVAEANGVCERLDSEVDKLETEQAAWFKRRYTHDLQGTANATTVKVELADFLTFVNELRLATTMFCDRSGMNLTGKRDPANDKPDSRSVVECSLAISFCDAVVDCFGGIIYRLERLKIQEKRLQSTIPAIQALVTELRERSVATMATFPPHKIAMRKLKLRADVEKEVKEQINAETGFDQRPMEVVTDVQGGLLVVVLDTNPIYWMHEKDFGLKHAIESVLLYVNAYLLQHRNNRLVILAAHAGKSVFLFPDPDGVNRTGSAEQFSSVKEQVWRKLTELSNAPIDEANNKTSLSAGLSLALCCTSIPAAHAHDGSIDLTPVLVVINRAMNESRELQPRILVVDSSPDFAEQYISIMNCIFSAQKKHVPIDSCVLASEPSAFLQQASYLTGGIYFKPKEPQGLVQYFLSIWLADADTRQMLKLPTQASVDFRAMCFCHKQTISTAFVCPVCLSLFCEFSPVCSTCGIRSQIKPLKAKRPIHQIS</sequence>
<dbReference type="Pfam" id="PF03850">
    <property type="entry name" value="Tfb4"/>
    <property type="match status" value="1"/>
</dbReference>
<evidence type="ECO:0000256" key="5">
    <source>
        <dbReference type="ARBA" id="ARBA00022771"/>
    </source>
</evidence>
<dbReference type="GO" id="GO:0000439">
    <property type="term" value="C:transcription factor TFIIH core complex"/>
    <property type="evidence" value="ECO:0007669"/>
    <property type="project" value="UniProtKB-UniRule"/>
</dbReference>
<keyword evidence="10 11" id="KW-0539">Nucleus</keyword>
<dbReference type="PANTHER" id="PTHR12831">
    <property type="entry name" value="TRANSCRIPTION INITIATION FACTOR IIH TFIIH , POLYPEPTIDE 3-RELATED"/>
    <property type="match status" value="1"/>
</dbReference>
<comment type="caution">
    <text evidence="12">The sequence shown here is derived from an EMBL/GenBank/DDBJ whole genome shotgun (WGS) entry which is preliminary data.</text>
</comment>
<proteinExistence type="inferred from homology"/>
<comment type="subcellular location">
    <subcellularLocation>
        <location evidence="1 11">Nucleus</location>
    </subcellularLocation>
</comment>
<dbReference type="GO" id="GO:0006289">
    <property type="term" value="P:nucleotide-excision repair"/>
    <property type="evidence" value="ECO:0007669"/>
    <property type="project" value="UniProtKB-UniRule"/>
</dbReference>
<comment type="similarity">
    <text evidence="2 11">Belongs to the TFB4 family.</text>
</comment>
<keyword evidence="7 11" id="KW-0805">Transcription regulation</keyword>
<evidence type="ECO:0000313" key="13">
    <source>
        <dbReference type="Proteomes" id="UP000469452"/>
    </source>
</evidence>
<evidence type="ECO:0008006" key="14">
    <source>
        <dbReference type="Google" id="ProtNLM"/>
    </source>
</evidence>
<reference evidence="12 13" key="1">
    <citation type="submission" date="2019-06" db="EMBL/GenBank/DDBJ databases">
        <title>Genomics analysis of Aphanomyces spp. identifies a new class of oomycete effector associated with host adaptation.</title>
        <authorList>
            <person name="Gaulin E."/>
        </authorList>
    </citation>
    <scope>NUCLEOTIDE SEQUENCE [LARGE SCALE GENOMIC DNA]</scope>
    <source>
        <strain evidence="12 13">E</strain>
    </source>
</reference>
<evidence type="ECO:0000256" key="1">
    <source>
        <dbReference type="ARBA" id="ARBA00004123"/>
    </source>
</evidence>
<evidence type="ECO:0000313" key="12">
    <source>
        <dbReference type="EMBL" id="KAF0753814.1"/>
    </source>
</evidence>